<proteinExistence type="inferred from homology"/>
<keyword evidence="4 9" id="KW-0808">Transferase</keyword>
<reference evidence="12" key="1">
    <citation type="submission" date="2017-05" db="EMBL/GenBank/DDBJ databases">
        <title>Complete and WGS of Bordetella genogroups.</title>
        <authorList>
            <person name="Spilker T."/>
            <person name="Lipuma J."/>
        </authorList>
    </citation>
    <scope>NUCLEOTIDE SEQUENCE [LARGE SCALE GENOMIC DNA]</scope>
    <source>
        <strain evidence="12">AU8856</strain>
    </source>
</reference>
<comment type="caution">
    <text evidence="11">The sequence shown here is derived from an EMBL/GenBank/DDBJ whole genome shotgun (WGS) entry which is preliminary data.</text>
</comment>
<feature type="domain" description="3-deoxy-D-manno-octulosonic-acid transferase N-terminal" evidence="10">
    <location>
        <begin position="38"/>
        <end position="217"/>
    </location>
</feature>
<comment type="catalytic activity">
    <reaction evidence="6 9">
        <text>lipid IVA (E. coli) + CMP-3-deoxy-beta-D-manno-octulosonate = alpha-Kdo-(2-&gt;6)-lipid IVA (E. coli) + CMP + H(+)</text>
        <dbReference type="Rhea" id="RHEA:28066"/>
        <dbReference type="ChEBI" id="CHEBI:15378"/>
        <dbReference type="ChEBI" id="CHEBI:58603"/>
        <dbReference type="ChEBI" id="CHEBI:60364"/>
        <dbReference type="ChEBI" id="CHEBI:60377"/>
        <dbReference type="ChEBI" id="CHEBI:85987"/>
        <dbReference type="EC" id="2.4.99.12"/>
    </reaction>
</comment>
<dbReference type="GO" id="GO:0009244">
    <property type="term" value="P:lipopolysaccharide core region biosynthetic process"/>
    <property type="evidence" value="ECO:0007669"/>
    <property type="project" value="UniProtKB-UniRule"/>
</dbReference>
<feature type="site" description="Transition state stabilizer" evidence="8">
    <location>
        <position position="138"/>
    </location>
</feature>
<name>A0A261UNW4_9BORD</name>
<keyword evidence="9" id="KW-0472">Membrane</keyword>
<keyword evidence="9" id="KW-0448">Lipopolysaccharide biosynthesis</keyword>
<dbReference type="GO" id="GO:0009245">
    <property type="term" value="P:lipid A biosynthetic process"/>
    <property type="evidence" value="ECO:0007669"/>
    <property type="project" value="TreeGrafter"/>
</dbReference>
<comment type="pathway">
    <text evidence="1 9">Bacterial outer membrane biogenesis; LPS core biosynthesis.</text>
</comment>
<evidence type="ECO:0000256" key="9">
    <source>
        <dbReference type="RuleBase" id="RU365103"/>
    </source>
</evidence>
<dbReference type="Pfam" id="PF04413">
    <property type="entry name" value="Glycos_transf_N"/>
    <property type="match status" value="1"/>
</dbReference>
<comment type="subcellular location">
    <subcellularLocation>
        <location evidence="9">Cell membrane</location>
    </subcellularLocation>
</comment>
<dbReference type="Gene3D" id="3.40.50.2000">
    <property type="entry name" value="Glycogen Phosphorylase B"/>
    <property type="match status" value="1"/>
</dbReference>
<dbReference type="InterPro" id="IPR007507">
    <property type="entry name" value="Glycos_transf_N"/>
</dbReference>
<evidence type="ECO:0000313" key="12">
    <source>
        <dbReference type="Proteomes" id="UP000215767"/>
    </source>
</evidence>
<evidence type="ECO:0000256" key="1">
    <source>
        <dbReference type="ARBA" id="ARBA00004713"/>
    </source>
</evidence>
<dbReference type="PANTHER" id="PTHR42755">
    <property type="entry name" value="3-DEOXY-MANNO-OCTULOSONATE CYTIDYLYLTRANSFERASE"/>
    <property type="match status" value="1"/>
</dbReference>
<dbReference type="OrthoDB" id="9789797at2"/>
<evidence type="ECO:0000256" key="7">
    <source>
        <dbReference type="PIRSR" id="PIRSR639901-1"/>
    </source>
</evidence>
<evidence type="ECO:0000256" key="8">
    <source>
        <dbReference type="PIRSR" id="PIRSR639901-2"/>
    </source>
</evidence>
<comment type="similarity">
    <text evidence="9">Belongs to the glycosyltransferase group 1 family.</text>
</comment>
<dbReference type="PANTHER" id="PTHR42755:SF1">
    <property type="entry name" value="3-DEOXY-D-MANNO-OCTULOSONIC ACID TRANSFERASE, MITOCHONDRIAL-RELATED"/>
    <property type="match status" value="1"/>
</dbReference>
<dbReference type="InterPro" id="IPR038107">
    <property type="entry name" value="Glycos_transf_N_sf"/>
</dbReference>
<sequence length="442" mass="48576">MTRFFYTLLLRLFAPVIWLWMYLRAGAGREDWEIFAPARFGRYQDKDSRPGVAGRVWIHAVSLGETRAAQPLIKAVLDRGLAVLLTHTTPTGRAEGARLFAEAIASGQLRQTWLPYDFPGSTRRFLRFFKPRCGILIEREVWPNLIHEAVREGVSVILVSARLSEGGLHRSRWARRALFRAYSALDLVLAQTPADADRLRKVGAFGPHVVGNLKFDVNLSQAQLADGRRWKDALARPVIAIASTRDGEEDLFAAAIQQAAAELAPAGVLHMLIPRHPQRFGDVAAVLQKYRLDFTRRSIDVEIPPPRMAVLLGDTLGEMAFYYAAADVAIIGGGFAPFGGQNLIEACAAGTPVIVGPHMQNFSQATQDAIAAGAAIQATDPGDALRIAYALLRDRRRLEAMRQAALDWTAAHTGATKRMMEAMRPWLGAELATDRAGIQGGR</sequence>
<dbReference type="Gene3D" id="3.40.50.11720">
    <property type="entry name" value="3-Deoxy-D-manno-octulosonic-acid transferase, N-terminal domain"/>
    <property type="match status" value="1"/>
</dbReference>
<protein>
    <recommendedName>
        <fullName evidence="3 9">3-deoxy-D-manno-octulosonic acid transferase</fullName>
        <shortName evidence="9">Kdo transferase</shortName>
        <ecNumber evidence="2 9">2.4.99.12</ecNumber>
    </recommendedName>
    <alternativeName>
        <fullName evidence="5 9">Lipid IV(A) 3-deoxy-D-manno-octulosonic acid transferase</fullName>
    </alternativeName>
</protein>
<evidence type="ECO:0000256" key="5">
    <source>
        <dbReference type="ARBA" id="ARBA00031445"/>
    </source>
</evidence>
<evidence type="ECO:0000256" key="4">
    <source>
        <dbReference type="ARBA" id="ARBA00022679"/>
    </source>
</evidence>
<evidence type="ECO:0000256" key="6">
    <source>
        <dbReference type="ARBA" id="ARBA00049183"/>
    </source>
</evidence>
<comment type="function">
    <text evidence="9">Involved in lipopolysaccharide (LPS) biosynthesis. Catalyzes the transfer of 3-deoxy-D-manno-octulosonate (Kdo) residue(s) from CMP-Kdo to lipid IV(A), the tetraacyldisaccharide-1,4'-bisphosphate precursor of lipid A.</text>
</comment>
<evidence type="ECO:0000256" key="2">
    <source>
        <dbReference type="ARBA" id="ARBA00012621"/>
    </source>
</evidence>
<feature type="site" description="Transition state stabilizer" evidence="8">
    <location>
        <position position="214"/>
    </location>
</feature>
<feature type="active site" description="Proton acceptor" evidence="7">
    <location>
        <position position="65"/>
    </location>
</feature>
<dbReference type="SUPFAM" id="SSF53756">
    <property type="entry name" value="UDP-Glycosyltransferase/glycogen phosphorylase"/>
    <property type="match status" value="1"/>
</dbReference>
<organism evidence="11 12">
    <name type="scientific">Bordetella genomosp. 11</name>
    <dbReference type="NCBI Taxonomy" id="1416808"/>
    <lineage>
        <taxon>Bacteria</taxon>
        <taxon>Pseudomonadati</taxon>
        <taxon>Pseudomonadota</taxon>
        <taxon>Betaproteobacteria</taxon>
        <taxon>Burkholderiales</taxon>
        <taxon>Alcaligenaceae</taxon>
        <taxon>Bordetella</taxon>
    </lineage>
</organism>
<dbReference type="EMBL" id="NEVS01000004">
    <property type="protein sequence ID" value="OZI62960.1"/>
    <property type="molecule type" value="Genomic_DNA"/>
</dbReference>
<dbReference type="GO" id="GO:0005886">
    <property type="term" value="C:plasma membrane"/>
    <property type="evidence" value="ECO:0007669"/>
    <property type="project" value="UniProtKB-SubCell"/>
</dbReference>
<gene>
    <name evidence="11" type="ORF">CAL28_27995</name>
</gene>
<dbReference type="Proteomes" id="UP000215767">
    <property type="component" value="Unassembled WGS sequence"/>
</dbReference>
<keyword evidence="12" id="KW-1185">Reference proteome</keyword>
<dbReference type="AlphaFoldDB" id="A0A261UNW4"/>
<dbReference type="GO" id="GO:0043842">
    <property type="term" value="F:Kdo transferase activity"/>
    <property type="evidence" value="ECO:0007669"/>
    <property type="project" value="UniProtKB-EC"/>
</dbReference>
<keyword evidence="9" id="KW-1003">Cell membrane</keyword>
<evidence type="ECO:0000256" key="3">
    <source>
        <dbReference type="ARBA" id="ARBA00019077"/>
    </source>
</evidence>
<accession>A0A261UNW4</accession>
<dbReference type="RefSeq" id="WP_094844234.1">
    <property type="nucleotide sequence ID" value="NZ_NEVS01000004.1"/>
</dbReference>
<dbReference type="InterPro" id="IPR039901">
    <property type="entry name" value="Kdotransferase"/>
</dbReference>
<dbReference type="EC" id="2.4.99.12" evidence="2 9"/>
<evidence type="ECO:0000313" key="11">
    <source>
        <dbReference type="EMBL" id="OZI62960.1"/>
    </source>
</evidence>
<dbReference type="UniPathway" id="UPA00958"/>
<evidence type="ECO:0000259" key="10">
    <source>
        <dbReference type="Pfam" id="PF04413"/>
    </source>
</evidence>